<proteinExistence type="inferred from homology"/>
<keyword evidence="16" id="KW-1133">Transmembrane helix</keyword>
<dbReference type="NCBIfam" id="TIGR02074">
    <property type="entry name" value="PBP_1a_fam"/>
    <property type="match status" value="1"/>
</dbReference>
<dbReference type="SUPFAM" id="SSF56601">
    <property type="entry name" value="beta-lactamase/transpeptidase-like"/>
    <property type="match status" value="1"/>
</dbReference>
<dbReference type="InterPro" id="IPR050396">
    <property type="entry name" value="Glycosyltr_51/Transpeptidase"/>
</dbReference>
<dbReference type="GO" id="GO:0009002">
    <property type="term" value="F:serine-type D-Ala-D-Ala carboxypeptidase activity"/>
    <property type="evidence" value="ECO:0007669"/>
    <property type="project" value="UniProtKB-EC"/>
</dbReference>
<dbReference type="InterPro" id="IPR023346">
    <property type="entry name" value="Lysozyme-like_dom_sf"/>
</dbReference>
<dbReference type="Gene3D" id="1.10.3810.10">
    <property type="entry name" value="Biosynthetic peptidoglycan transglycosylase-like"/>
    <property type="match status" value="1"/>
</dbReference>
<gene>
    <name evidence="19" type="ORF">CfE428DRAFT_1453</name>
</gene>
<dbReference type="InterPro" id="IPR036950">
    <property type="entry name" value="PBP_transglycosylase"/>
</dbReference>
<evidence type="ECO:0000259" key="17">
    <source>
        <dbReference type="Pfam" id="PF00905"/>
    </source>
</evidence>
<dbReference type="GO" id="GO:0071555">
    <property type="term" value="P:cell wall organization"/>
    <property type="evidence" value="ECO:0007669"/>
    <property type="project" value="UniProtKB-KW"/>
</dbReference>
<dbReference type="PANTHER" id="PTHR32282">
    <property type="entry name" value="BINDING PROTEIN TRANSPEPTIDASE, PUTATIVE-RELATED"/>
    <property type="match status" value="1"/>
</dbReference>
<evidence type="ECO:0000256" key="4">
    <source>
        <dbReference type="ARBA" id="ARBA00022645"/>
    </source>
</evidence>
<evidence type="ECO:0000256" key="13">
    <source>
        <dbReference type="ARBA" id="ARBA00034000"/>
    </source>
</evidence>
<dbReference type="InterPro" id="IPR012338">
    <property type="entry name" value="Beta-lactam/transpept-like"/>
</dbReference>
<evidence type="ECO:0000256" key="12">
    <source>
        <dbReference type="ARBA" id="ARBA00023316"/>
    </source>
</evidence>
<dbReference type="EMBL" id="ABVL01000003">
    <property type="protein sequence ID" value="EDY21160.1"/>
    <property type="molecule type" value="Genomic_DNA"/>
</dbReference>
<dbReference type="GO" id="GO:0030288">
    <property type="term" value="C:outer membrane-bounded periplasmic space"/>
    <property type="evidence" value="ECO:0007669"/>
    <property type="project" value="TreeGrafter"/>
</dbReference>
<dbReference type="PANTHER" id="PTHR32282:SF33">
    <property type="entry name" value="PEPTIDOGLYCAN GLYCOSYLTRANSFERASE"/>
    <property type="match status" value="1"/>
</dbReference>
<dbReference type="GO" id="GO:0008360">
    <property type="term" value="P:regulation of cell shape"/>
    <property type="evidence" value="ECO:0007669"/>
    <property type="project" value="UniProtKB-KW"/>
</dbReference>
<comment type="pathway">
    <text evidence="1">Cell wall biogenesis; peptidoglycan biosynthesis.</text>
</comment>
<keyword evidence="11" id="KW-0511">Multifunctional enzyme</keyword>
<organism evidence="19 20">
    <name type="scientific">Chthoniobacter flavus Ellin428</name>
    <dbReference type="NCBI Taxonomy" id="497964"/>
    <lineage>
        <taxon>Bacteria</taxon>
        <taxon>Pseudomonadati</taxon>
        <taxon>Verrucomicrobiota</taxon>
        <taxon>Spartobacteria</taxon>
        <taxon>Chthoniobacterales</taxon>
        <taxon>Chthoniobacteraceae</taxon>
        <taxon>Chthoniobacter</taxon>
    </lineage>
</organism>
<evidence type="ECO:0000256" key="9">
    <source>
        <dbReference type="ARBA" id="ARBA00022960"/>
    </source>
</evidence>
<evidence type="ECO:0000256" key="10">
    <source>
        <dbReference type="ARBA" id="ARBA00022984"/>
    </source>
</evidence>
<dbReference type="Proteomes" id="UP000005824">
    <property type="component" value="Unassembled WGS sequence"/>
</dbReference>
<feature type="transmembrane region" description="Helical" evidence="16">
    <location>
        <begin position="12"/>
        <end position="34"/>
    </location>
</feature>
<feature type="domain" description="Penicillin-binding protein transpeptidase" evidence="17">
    <location>
        <begin position="350"/>
        <end position="597"/>
    </location>
</feature>
<dbReference type="Pfam" id="PF00905">
    <property type="entry name" value="Transpeptidase"/>
    <property type="match status" value="1"/>
</dbReference>
<evidence type="ECO:0000256" key="14">
    <source>
        <dbReference type="ARBA" id="ARBA00049902"/>
    </source>
</evidence>
<feature type="domain" description="Glycosyl transferase family 51" evidence="18">
    <location>
        <begin position="68"/>
        <end position="237"/>
    </location>
</feature>
<evidence type="ECO:0000256" key="16">
    <source>
        <dbReference type="SAM" id="Phobius"/>
    </source>
</evidence>
<keyword evidence="16" id="KW-0812">Transmembrane</keyword>
<feature type="compositionally biased region" description="Low complexity" evidence="15">
    <location>
        <begin position="807"/>
        <end position="830"/>
    </location>
</feature>
<evidence type="ECO:0000256" key="15">
    <source>
        <dbReference type="SAM" id="MobiDB-lite"/>
    </source>
</evidence>
<comment type="catalytic activity">
    <reaction evidence="13">
        <text>Preferential cleavage: (Ac)2-L-Lys-D-Ala-|-D-Ala. Also transpeptidation of peptidyl-alanyl moieties that are N-acyl substituents of D-alanine.</text>
        <dbReference type="EC" id="3.4.16.4"/>
    </reaction>
</comment>
<dbReference type="InterPro" id="IPR001264">
    <property type="entry name" value="Glyco_trans_51"/>
</dbReference>
<keyword evidence="16" id="KW-0472">Membrane</keyword>
<dbReference type="eggNOG" id="COG0744">
    <property type="taxonomic scope" value="Bacteria"/>
</dbReference>
<accession>B4CY12</accession>
<evidence type="ECO:0000256" key="6">
    <source>
        <dbReference type="ARBA" id="ARBA00022676"/>
    </source>
</evidence>
<comment type="similarity">
    <text evidence="3">In the N-terminal section; belongs to the glycosyltransferase 51 family.</text>
</comment>
<evidence type="ECO:0000259" key="18">
    <source>
        <dbReference type="Pfam" id="PF00912"/>
    </source>
</evidence>
<dbReference type="InterPro" id="IPR001460">
    <property type="entry name" value="PCN-bd_Tpept"/>
</dbReference>
<comment type="catalytic activity">
    <reaction evidence="14">
        <text>[GlcNAc-(1-&gt;4)-Mur2Ac(oyl-L-Ala-gamma-D-Glu-L-Lys-D-Ala-D-Ala)](n)-di-trans,octa-cis-undecaprenyl diphosphate + beta-D-GlcNAc-(1-&gt;4)-Mur2Ac(oyl-L-Ala-gamma-D-Glu-L-Lys-D-Ala-D-Ala)-di-trans,octa-cis-undecaprenyl diphosphate = [GlcNAc-(1-&gt;4)-Mur2Ac(oyl-L-Ala-gamma-D-Glu-L-Lys-D-Ala-D-Ala)](n+1)-di-trans,octa-cis-undecaprenyl diphosphate + di-trans,octa-cis-undecaprenyl diphosphate + H(+)</text>
        <dbReference type="Rhea" id="RHEA:23708"/>
        <dbReference type="Rhea" id="RHEA-COMP:9602"/>
        <dbReference type="Rhea" id="RHEA-COMP:9603"/>
        <dbReference type="ChEBI" id="CHEBI:15378"/>
        <dbReference type="ChEBI" id="CHEBI:58405"/>
        <dbReference type="ChEBI" id="CHEBI:60033"/>
        <dbReference type="ChEBI" id="CHEBI:78435"/>
        <dbReference type="EC" id="2.4.99.28"/>
    </reaction>
</comment>
<keyword evidence="4" id="KW-0121">Carboxypeptidase</keyword>
<dbReference type="GO" id="GO:0006508">
    <property type="term" value="P:proteolysis"/>
    <property type="evidence" value="ECO:0007669"/>
    <property type="project" value="UniProtKB-KW"/>
</dbReference>
<feature type="region of interest" description="Disordered" evidence="15">
    <location>
        <begin position="807"/>
        <end position="841"/>
    </location>
</feature>
<dbReference type="EC" id="2.4.1.129" evidence="19"/>
<comment type="caution">
    <text evidence="19">The sequence shown here is derived from an EMBL/GenBank/DDBJ whole genome shotgun (WGS) entry which is preliminary data.</text>
</comment>
<evidence type="ECO:0000256" key="5">
    <source>
        <dbReference type="ARBA" id="ARBA00022670"/>
    </source>
</evidence>
<sequence length="869" mass="93813" precursor="true">MKARLRTLLKITAWTTAVAVILVATVGVVGLKVYSDYVERADQFDLTKIDGLPERSAVYDSRGNLYGYFGGENRLSVPLDKVSLFFVNALLAREDNRFWEHHGVDTQGVLRAFLTNLRAGETRQGGSTITQQLARNACGLVKRSLDRKALEAVLARRIEEKYPKEKILEMYVNRIYFGSGFYGIEAASRGYFGKPATDLTLGEAATLAALIRSPRRLSPARDLDAASQARNDVLSRMAELKMISSDEATAAEAQQLQVASHNAMHVTDDAIMEAVEGELSTLLSPDTLEYGGLKVTMTIDPALQRLAQTAADRRLSEIESHKGYPHPRKADFVPDPKAEQEKPTNYLQAAVVMIDNRTGAIKAAVGGRDYAQSKYSRALLGKRQIGSTFKPFVYAAAFDRGLMPGTFVDDGKIAAGEYPDIPKKWSPANSDGHYGGLEPASYGLVHSRNTMSVRVGEFAGLPMIRGLAQKVGLSDNVPEYPVVFLGAFETTARNLTSAYTIFPNGGVYRPSYLIAKVEDRDGHVLYQPPHAEKRIISSDTAAMVTGILQQVMKHGTAAKAASLGWKKNGAGKTGTTNDFFDAWFVGYTSSLTCGVWVGMDKPQTIMEKGYGAALALPIWVDVMREAPENEYPTAPLNEGVKMAKVTLCAVSGKLATAGCAEQHYAYQVELPASRVPKEYCQTHPEMTPPIAAEPTYPSATPSGQAAPYPTSNPPMYPSGTTYPASSTGTAVTAIRPPATSNSPSIAFGGRPLSRPAPAPIIGEAGGPSTQYPARTVYPPATASTRMEPPSVAEPVTTGPVEVRRAIPVTRSTEPRTSSSTTPSTLPPGVTEQRIVTRTPDGRIHTTIIRTTHGGRGYRTSIRSAQDGEE</sequence>
<dbReference type="STRING" id="497964.CfE428DRAFT_1453"/>
<name>B4CY12_9BACT</name>
<dbReference type="RefSeq" id="WP_006978779.1">
    <property type="nucleotide sequence ID" value="NZ_ABVL01000003.1"/>
</dbReference>
<evidence type="ECO:0000313" key="20">
    <source>
        <dbReference type="Proteomes" id="UP000005824"/>
    </source>
</evidence>
<keyword evidence="10" id="KW-0573">Peptidoglycan synthesis</keyword>
<keyword evidence="20" id="KW-1185">Reference proteome</keyword>
<dbReference type="FunFam" id="1.10.3810.10:FF:000001">
    <property type="entry name" value="Penicillin-binding protein 1A"/>
    <property type="match status" value="1"/>
</dbReference>
<keyword evidence="5" id="KW-0645">Protease</keyword>
<keyword evidence="6 19" id="KW-0328">Glycosyltransferase</keyword>
<evidence type="ECO:0000256" key="11">
    <source>
        <dbReference type="ARBA" id="ARBA00023268"/>
    </source>
</evidence>
<evidence type="ECO:0000256" key="7">
    <source>
        <dbReference type="ARBA" id="ARBA00022679"/>
    </source>
</evidence>
<feature type="region of interest" description="Disordered" evidence="15">
    <location>
        <begin position="697"/>
        <end position="716"/>
    </location>
</feature>
<dbReference type="GO" id="GO:0009252">
    <property type="term" value="P:peptidoglycan biosynthetic process"/>
    <property type="evidence" value="ECO:0007669"/>
    <property type="project" value="UniProtKB-KW"/>
</dbReference>
<dbReference type="Gene3D" id="3.40.710.10">
    <property type="entry name" value="DD-peptidase/beta-lactamase superfamily"/>
    <property type="match status" value="1"/>
</dbReference>
<dbReference type="FunCoup" id="B4CY12">
    <property type="interactions" value="296"/>
</dbReference>
<dbReference type="SUPFAM" id="SSF53955">
    <property type="entry name" value="Lysozyme-like"/>
    <property type="match status" value="1"/>
</dbReference>
<protein>
    <submittedName>
        <fullName evidence="19">Peptidoglycan glycosyltransferase</fullName>
        <ecNumber evidence="19">2.4.1.129</ecNumber>
    </submittedName>
</protein>
<dbReference type="Pfam" id="PF00912">
    <property type="entry name" value="Transgly"/>
    <property type="match status" value="1"/>
</dbReference>
<keyword evidence="8" id="KW-0378">Hydrolase</keyword>
<evidence type="ECO:0000256" key="2">
    <source>
        <dbReference type="ARBA" id="ARBA00007090"/>
    </source>
</evidence>
<keyword evidence="12" id="KW-0961">Cell wall biogenesis/degradation</keyword>
<evidence type="ECO:0000256" key="8">
    <source>
        <dbReference type="ARBA" id="ARBA00022801"/>
    </source>
</evidence>
<dbReference type="GO" id="GO:0008955">
    <property type="term" value="F:peptidoglycan glycosyltransferase activity"/>
    <property type="evidence" value="ECO:0007669"/>
    <property type="project" value="UniProtKB-EC"/>
</dbReference>
<reference evidence="19 20" key="1">
    <citation type="journal article" date="2011" name="J. Bacteriol.">
        <title>Genome sequence of Chthoniobacter flavus Ellin428, an aerobic heterotrophic soil bacterium.</title>
        <authorList>
            <person name="Kant R."/>
            <person name="van Passel M.W."/>
            <person name="Palva A."/>
            <person name="Lucas S."/>
            <person name="Lapidus A."/>
            <person name="Glavina Del Rio T."/>
            <person name="Dalin E."/>
            <person name="Tice H."/>
            <person name="Bruce D."/>
            <person name="Goodwin L."/>
            <person name="Pitluck S."/>
            <person name="Larimer F.W."/>
            <person name="Land M.L."/>
            <person name="Hauser L."/>
            <person name="Sangwan P."/>
            <person name="de Vos W.M."/>
            <person name="Janssen P.H."/>
            <person name="Smidt H."/>
        </authorList>
    </citation>
    <scope>NUCLEOTIDE SEQUENCE [LARGE SCALE GENOMIC DNA]</scope>
    <source>
        <strain evidence="19 20">Ellin428</strain>
    </source>
</reference>
<keyword evidence="7 19" id="KW-0808">Transferase</keyword>
<dbReference type="GO" id="GO:0008658">
    <property type="term" value="F:penicillin binding"/>
    <property type="evidence" value="ECO:0007669"/>
    <property type="project" value="InterPro"/>
</dbReference>
<dbReference type="InParanoid" id="B4CY12"/>
<evidence type="ECO:0000256" key="1">
    <source>
        <dbReference type="ARBA" id="ARBA00004752"/>
    </source>
</evidence>
<evidence type="ECO:0000313" key="19">
    <source>
        <dbReference type="EMBL" id="EDY21160.1"/>
    </source>
</evidence>
<keyword evidence="9" id="KW-0133">Cell shape</keyword>
<dbReference type="AlphaFoldDB" id="B4CY12"/>
<evidence type="ECO:0000256" key="3">
    <source>
        <dbReference type="ARBA" id="ARBA00007739"/>
    </source>
</evidence>
<comment type="similarity">
    <text evidence="2">In the C-terminal section; belongs to the transpeptidase family.</text>
</comment>